<dbReference type="Proteomes" id="UP000732377">
    <property type="component" value="Unassembled WGS sequence"/>
</dbReference>
<dbReference type="GO" id="GO:0008170">
    <property type="term" value="F:N-methyltransferase activity"/>
    <property type="evidence" value="ECO:0007669"/>
    <property type="project" value="InterPro"/>
</dbReference>
<sequence>MEQLRFGFGGEERPAPKRPGPPNRMNDLSYKDWMKFQKSFFRHHSSQALVEECICFFTKAVWPDGEPSRCLIIGFADIDPSRIPAPRLVDAHNRCDSFDGVGRLLLEAEQAGLTYDFIFIDLRRLIVDEESLTTYLTGYADVVSRALRRLLAPRRYCGLVVGAPGPGGAGFPLPWSVAVASRRHLRLRDEKVGLVEGEGRIYYCLFLQADDDGRPADPLTPRGVRLARAGRPIPAWTTPKPPPRRPNEILHPAKYPETLVAEFLDLFTEPGDRVFDPMVGTGRTVVAAIRTGRHGYGVELTPHYTGIARERVARERAQPSPSGAHPVGLIVQGDATRLDGIPELAGLQFDYVVTSPPYWSMLTNPGSENQRARRQRNLPLVYSDDARDLGNIEDYDTFLALLQSVYEQVAAKLVDGGHLTVVVKNVKRDHILYPLAWDLVRRLCGADGKYDYVGTTLWCQDDVGMKPFAVGIHWVSNIVHTYCLHFRKR</sequence>
<proteinExistence type="inferred from homology"/>
<name>A0A953I0X1_SYMTR</name>
<dbReference type="AlphaFoldDB" id="A0A953I0X1"/>
<evidence type="ECO:0000256" key="4">
    <source>
        <dbReference type="ARBA" id="ARBA00022691"/>
    </source>
</evidence>
<dbReference type="PRINTS" id="PR00508">
    <property type="entry name" value="S21N4MTFRASE"/>
</dbReference>
<evidence type="ECO:0000256" key="8">
    <source>
        <dbReference type="RuleBase" id="RU362026"/>
    </source>
</evidence>
<keyword evidence="5" id="KW-0680">Restriction system</keyword>
<organism evidence="11 12">
    <name type="scientific">Symbiobacterium thermophilum</name>
    <dbReference type="NCBI Taxonomy" id="2734"/>
    <lineage>
        <taxon>Bacteria</taxon>
        <taxon>Bacillati</taxon>
        <taxon>Bacillota</taxon>
        <taxon>Clostridia</taxon>
        <taxon>Eubacteriales</taxon>
        <taxon>Symbiobacteriaceae</taxon>
        <taxon>Symbiobacterium</taxon>
    </lineage>
</organism>
<dbReference type="GO" id="GO:0003677">
    <property type="term" value="F:DNA binding"/>
    <property type="evidence" value="ECO:0007669"/>
    <property type="project" value="UniProtKB-KW"/>
</dbReference>
<gene>
    <name evidence="11" type="ORF">CWE10_09010</name>
</gene>
<dbReference type="EMBL" id="PIUK01000074">
    <property type="protein sequence ID" value="MBY6276347.1"/>
    <property type="molecule type" value="Genomic_DNA"/>
</dbReference>
<accession>A0A953I0X1</accession>
<dbReference type="GO" id="GO:0015667">
    <property type="term" value="F:site-specific DNA-methyltransferase (cytosine-N4-specific) activity"/>
    <property type="evidence" value="ECO:0007669"/>
    <property type="project" value="UniProtKB-EC"/>
</dbReference>
<comment type="similarity">
    <text evidence="1">Belongs to the N(4)/N(6)-methyltransferase family. N(4) subfamily.</text>
</comment>
<evidence type="ECO:0000256" key="6">
    <source>
        <dbReference type="ARBA" id="ARBA00023125"/>
    </source>
</evidence>
<keyword evidence="6" id="KW-0238">DNA-binding</keyword>
<dbReference type="RefSeq" id="WP_273379363.1">
    <property type="nucleotide sequence ID" value="NZ_PIUK01000074.1"/>
</dbReference>
<evidence type="ECO:0000256" key="2">
    <source>
        <dbReference type="ARBA" id="ARBA00022603"/>
    </source>
</evidence>
<dbReference type="GO" id="GO:0009307">
    <property type="term" value="P:DNA restriction-modification system"/>
    <property type="evidence" value="ECO:0007669"/>
    <property type="project" value="UniProtKB-KW"/>
</dbReference>
<keyword evidence="4" id="KW-0949">S-adenosyl-L-methionine</keyword>
<dbReference type="InterPro" id="IPR001091">
    <property type="entry name" value="RM_Methyltransferase"/>
</dbReference>
<dbReference type="InterPro" id="IPR029063">
    <property type="entry name" value="SAM-dependent_MTases_sf"/>
</dbReference>
<reference evidence="11" key="1">
    <citation type="submission" date="2017-11" db="EMBL/GenBank/DDBJ databases">
        <title>Three new genomes from thermophilic consortium.</title>
        <authorList>
            <person name="Quaggio R."/>
            <person name="Amgarten D."/>
            <person name="Setubal J.C."/>
        </authorList>
    </citation>
    <scope>NUCLEOTIDE SEQUENCE</scope>
    <source>
        <strain evidence="11">ZCTH01-B2</strain>
    </source>
</reference>
<dbReference type="PROSITE" id="PS00093">
    <property type="entry name" value="N4_MTASE"/>
    <property type="match status" value="1"/>
</dbReference>
<evidence type="ECO:0000256" key="1">
    <source>
        <dbReference type="ARBA" id="ARBA00010203"/>
    </source>
</evidence>
<protein>
    <recommendedName>
        <fullName evidence="8">Methyltransferase</fullName>
        <ecNumber evidence="8">2.1.1.-</ecNumber>
    </recommendedName>
</protein>
<dbReference type="InterPro" id="IPR017985">
    <property type="entry name" value="MeTrfase_CN4_CS"/>
</dbReference>
<feature type="domain" description="DNA methylase N-4/N-6" evidence="10">
    <location>
        <begin position="247"/>
        <end position="309"/>
    </location>
</feature>
<dbReference type="InterPro" id="IPR002941">
    <property type="entry name" value="DNA_methylase_N4/N6"/>
</dbReference>
<evidence type="ECO:0000313" key="12">
    <source>
        <dbReference type="Proteomes" id="UP000732377"/>
    </source>
</evidence>
<evidence type="ECO:0000256" key="5">
    <source>
        <dbReference type="ARBA" id="ARBA00022747"/>
    </source>
</evidence>
<keyword evidence="2 11" id="KW-0489">Methyltransferase</keyword>
<evidence type="ECO:0000259" key="10">
    <source>
        <dbReference type="Pfam" id="PF01555"/>
    </source>
</evidence>
<dbReference type="CDD" id="cd02440">
    <property type="entry name" value="AdoMet_MTases"/>
    <property type="match status" value="1"/>
</dbReference>
<evidence type="ECO:0000256" key="3">
    <source>
        <dbReference type="ARBA" id="ARBA00022679"/>
    </source>
</evidence>
<evidence type="ECO:0000313" key="11">
    <source>
        <dbReference type="EMBL" id="MBY6276347.1"/>
    </source>
</evidence>
<comment type="caution">
    <text evidence="11">The sequence shown here is derived from an EMBL/GenBank/DDBJ whole genome shotgun (WGS) entry which is preliminary data.</text>
</comment>
<evidence type="ECO:0000256" key="9">
    <source>
        <dbReference type="SAM" id="MobiDB-lite"/>
    </source>
</evidence>
<dbReference type="Gene3D" id="3.40.50.150">
    <property type="entry name" value="Vaccinia Virus protein VP39"/>
    <property type="match status" value="2"/>
</dbReference>
<dbReference type="Pfam" id="PF01555">
    <property type="entry name" value="N6_N4_Mtase"/>
    <property type="match status" value="1"/>
</dbReference>
<evidence type="ECO:0000256" key="7">
    <source>
        <dbReference type="ARBA" id="ARBA00049120"/>
    </source>
</evidence>
<keyword evidence="3" id="KW-0808">Transferase</keyword>
<dbReference type="EC" id="2.1.1.-" evidence="8"/>
<dbReference type="SUPFAM" id="SSF53335">
    <property type="entry name" value="S-adenosyl-L-methionine-dependent methyltransferases"/>
    <property type="match status" value="2"/>
</dbReference>
<comment type="catalytic activity">
    <reaction evidence="7">
        <text>a 2'-deoxycytidine in DNA + S-adenosyl-L-methionine = an N(4)-methyl-2'-deoxycytidine in DNA + S-adenosyl-L-homocysteine + H(+)</text>
        <dbReference type="Rhea" id="RHEA:16857"/>
        <dbReference type="Rhea" id="RHEA-COMP:11369"/>
        <dbReference type="Rhea" id="RHEA-COMP:13674"/>
        <dbReference type="ChEBI" id="CHEBI:15378"/>
        <dbReference type="ChEBI" id="CHEBI:57856"/>
        <dbReference type="ChEBI" id="CHEBI:59789"/>
        <dbReference type="ChEBI" id="CHEBI:85452"/>
        <dbReference type="ChEBI" id="CHEBI:137933"/>
        <dbReference type="EC" id="2.1.1.113"/>
    </reaction>
</comment>
<dbReference type="GO" id="GO:0032259">
    <property type="term" value="P:methylation"/>
    <property type="evidence" value="ECO:0007669"/>
    <property type="project" value="UniProtKB-KW"/>
</dbReference>
<feature type="region of interest" description="Disordered" evidence="9">
    <location>
        <begin position="1"/>
        <end position="24"/>
    </location>
</feature>